<feature type="transmembrane region" description="Helical" evidence="1">
    <location>
        <begin position="527"/>
        <end position="546"/>
    </location>
</feature>
<feature type="transmembrane region" description="Helical" evidence="1">
    <location>
        <begin position="295"/>
        <end position="314"/>
    </location>
</feature>
<keyword evidence="1" id="KW-1133">Transmembrane helix</keyword>
<proteinExistence type="predicted"/>
<keyword evidence="1" id="KW-0812">Transmembrane</keyword>
<feature type="transmembrane region" description="Helical" evidence="1">
    <location>
        <begin position="464"/>
        <end position="483"/>
    </location>
</feature>
<evidence type="ECO:0000313" key="2">
    <source>
        <dbReference type="EMBL" id="QFJ53968.1"/>
    </source>
</evidence>
<gene>
    <name evidence="2" type="ORF">FXF36_03325</name>
</gene>
<reference evidence="3" key="1">
    <citation type="submission" date="2019-08" db="EMBL/GenBank/DDBJ databases">
        <title>Complete Genome Sequence of the Polysaccharide-Degrading Rumen Bacterium Pseudobutyrivibrio xylanivorans MA3014.</title>
        <authorList>
            <person name="Palevich N."/>
            <person name="Maclean P.H."/>
            <person name="Kelly W.J."/>
            <person name="Leahy S.C."/>
            <person name="Rakonjac J."/>
            <person name="Attwood G.T."/>
        </authorList>
    </citation>
    <scope>NUCLEOTIDE SEQUENCE [LARGE SCALE GENOMIC DNA]</scope>
    <source>
        <strain evidence="3">MA3014</strain>
    </source>
</reference>
<evidence type="ECO:0008006" key="4">
    <source>
        <dbReference type="Google" id="ProtNLM"/>
    </source>
</evidence>
<evidence type="ECO:0000313" key="3">
    <source>
        <dbReference type="Proteomes" id="UP000327030"/>
    </source>
</evidence>
<feature type="transmembrane region" description="Helical" evidence="1">
    <location>
        <begin position="12"/>
        <end position="35"/>
    </location>
</feature>
<feature type="transmembrane region" description="Helical" evidence="1">
    <location>
        <begin position="489"/>
        <end position="506"/>
    </location>
</feature>
<accession>A0A5P6VNN1</accession>
<evidence type="ECO:0000256" key="1">
    <source>
        <dbReference type="SAM" id="Phobius"/>
    </source>
</evidence>
<dbReference type="EMBL" id="CP043028">
    <property type="protein sequence ID" value="QFJ53968.1"/>
    <property type="molecule type" value="Genomic_DNA"/>
</dbReference>
<name>A0A5P6VNN1_PSEXY</name>
<sequence>MINCVRVFINEIYQRTVVFLSTVSLSVIFFFSLISTCYRASDSREITYFCRDSKIKNIIFILVFLVLYYVVHKLSPLQKFKSKLNDDAFYNQAKKYMLRVIFLICIVWVLVTQFLPGSDQLDVIDCAYKLHAGEYNMLDPGGYLDRWTNQIGLVLINYFLSKFWGYFNITAFQVLNVVGLTLLYKMIVEVLEENKVSRLTQIELLVSGIVFFPFLMYTSFVYGTIWHMTLSMVAFYNVVKYLKDSKWWRILISAVTMALAVQVKNNAWIFCVAILIYLLLSIVNNDDNRLKKSFYIIFILSVSIMVAKLPAYYIEKLTGYVLNQGVSSWAFIAMGLQESEEEYPPGWWNGYNNQTYERVGCYTDKQAVLAKKEIENKLKKFANDKAYAVRFFSKKLASMWAEPTYQCYWINQIRNHRVTYSDKMTNAFSAENYTKAADILDYIQTLIYLGSLLWLIFESKEDFNTRSFFMLTFLGGFIFHVFWEAKTQYSIVYTIMLLPCAVMGFERLIDHLDGIKVNGSEVLDRMVIIRELVCCVCLISVCIAYKKCGEGCLTSDDNLYNEYLATWVQPYTNESMLDIAHIKADKEYDEGMLVFLNHLLEINGITY</sequence>
<feature type="transmembrane region" description="Helical" evidence="1">
    <location>
        <begin position="55"/>
        <end position="75"/>
    </location>
</feature>
<feature type="transmembrane region" description="Helical" evidence="1">
    <location>
        <begin position="163"/>
        <end position="184"/>
    </location>
</feature>
<organism evidence="2 3">
    <name type="scientific">Pseudobutyrivibrio xylanivorans</name>
    <dbReference type="NCBI Taxonomy" id="185007"/>
    <lineage>
        <taxon>Bacteria</taxon>
        <taxon>Bacillati</taxon>
        <taxon>Bacillota</taxon>
        <taxon>Clostridia</taxon>
        <taxon>Lachnospirales</taxon>
        <taxon>Lachnospiraceae</taxon>
        <taxon>Pseudobutyrivibrio</taxon>
    </lineage>
</organism>
<feature type="transmembrane region" description="Helical" evidence="1">
    <location>
        <begin position="267"/>
        <end position="283"/>
    </location>
</feature>
<feature type="transmembrane region" description="Helical" evidence="1">
    <location>
        <begin position="96"/>
        <end position="115"/>
    </location>
</feature>
<keyword evidence="1" id="KW-0472">Membrane</keyword>
<dbReference type="Proteomes" id="UP000327030">
    <property type="component" value="Chromosome 1"/>
</dbReference>
<dbReference type="AlphaFoldDB" id="A0A5P6VNN1"/>
<protein>
    <recommendedName>
        <fullName evidence="4">Glycosyltransferase RgtA/B/C/D-like domain-containing protein</fullName>
    </recommendedName>
</protein>
<dbReference type="KEGG" id="pxv:FXF36_03325"/>